<accession>A0A3A1YRC4</accession>
<organism evidence="1 2">
    <name type="scientific">Psittacicella hinzii</name>
    <dbReference type="NCBI Taxonomy" id="2028575"/>
    <lineage>
        <taxon>Bacteria</taxon>
        <taxon>Pseudomonadati</taxon>
        <taxon>Pseudomonadota</taxon>
        <taxon>Gammaproteobacteria</taxon>
        <taxon>Pasteurellales</taxon>
        <taxon>Psittacicellaceae</taxon>
        <taxon>Psittacicella</taxon>
    </lineage>
</organism>
<name>A0A3A1YRC4_9GAMM</name>
<evidence type="ECO:0000313" key="1">
    <source>
        <dbReference type="EMBL" id="RIY39490.1"/>
    </source>
</evidence>
<dbReference type="RefSeq" id="WP_119530396.1">
    <property type="nucleotide sequence ID" value="NZ_JBHSSP010000039.1"/>
</dbReference>
<protein>
    <submittedName>
        <fullName evidence="1">Uncharacterized protein</fullName>
    </submittedName>
</protein>
<comment type="caution">
    <text evidence="1">The sequence shown here is derived from an EMBL/GenBank/DDBJ whole genome shotgun (WGS) entry which is preliminary data.</text>
</comment>
<dbReference type="AlphaFoldDB" id="A0A3A1YRC4"/>
<dbReference type="Proteomes" id="UP000265916">
    <property type="component" value="Unassembled WGS sequence"/>
</dbReference>
<dbReference type="EMBL" id="NRJG01000031">
    <property type="protein sequence ID" value="RIY39490.1"/>
    <property type="molecule type" value="Genomic_DNA"/>
</dbReference>
<evidence type="ECO:0000313" key="2">
    <source>
        <dbReference type="Proteomes" id="UP000265916"/>
    </source>
</evidence>
<reference evidence="1 2" key="1">
    <citation type="submission" date="2017-08" db="EMBL/GenBank/DDBJ databases">
        <title>Reclassification of Bisgaard taxon 37 and 44.</title>
        <authorList>
            <person name="Christensen H."/>
        </authorList>
    </citation>
    <scope>NUCLEOTIDE SEQUENCE [LARGE SCALE GENOMIC DNA]</scope>
    <source>
        <strain evidence="1 2">111</strain>
    </source>
</reference>
<gene>
    <name evidence="1" type="ORF">CKF58_02175</name>
</gene>
<keyword evidence="2" id="KW-1185">Reference proteome</keyword>
<proteinExistence type="predicted"/>
<sequence length="137" mass="15742">MTTETELEAQPEVDFELRRQQTLIEFYQTAHDSLADRVRELVKEYQASKPEKVAFLLNLFAVYDQTTKSLTDRLSNGNVHSMSEEGSSLEFTGVEGLQRAYETAYSNLAKQMDVVSGKQAMLNRGRFISITKTRYFR</sequence>